<dbReference type="Proteomes" id="UP001055108">
    <property type="component" value="Unassembled WGS sequence"/>
</dbReference>
<protein>
    <recommendedName>
        <fullName evidence="3">General secretion pathway protein J</fullName>
    </recommendedName>
</protein>
<proteinExistence type="predicted"/>
<dbReference type="InterPro" id="IPR012902">
    <property type="entry name" value="N_methyl_site"/>
</dbReference>
<dbReference type="Pfam" id="PF07963">
    <property type="entry name" value="N_methyl"/>
    <property type="match status" value="1"/>
</dbReference>
<accession>A0AA37HPX6</accession>
<dbReference type="RefSeq" id="WP_238303479.1">
    <property type="nucleotide sequence ID" value="NZ_BPQM01000063.1"/>
</dbReference>
<reference evidence="1" key="1">
    <citation type="journal article" date="2016" name="Front. Microbiol.">
        <title>Genome Sequence of the Piezophilic, Mesophilic Sulfate-Reducing Bacterium Desulfovibrio indicus J2T.</title>
        <authorList>
            <person name="Cao J."/>
            <person name="Maignien L."/>
            <person name="Shao Z."/>
            <person name="Alain K."/>
            <person name="Jebbar M."/>
        </authorList>
    </citation>
    <scope>NUCLEOTIDE SEQUENCE</scope>
    <source>
        <strain evidence="1">NBRC 103626</strain>
    </source>
</reference>
<evidence type="ECO:0008006" key="3">
    <source>
        <dbReference type="Google" id="ProtNLM"/>
    </source>
</evidence>
<evidence type="ECO:0000313" key="1">
    <source>
        <dbReference type="EMBL" id="GJD79494.1"/>
    </source>
</evidence>
<organism evidence="1 2">
    <name type="scientific">Methylobacterium gregans</name>
    <dbReference type="NCBI Taxonomy" id="374424"/>
    <lineage>
        <taxon>Bacteria</taxon>
        <taxon>Pseudomonadati</taxon>
        <taxon>Pseudomonadota</taxon>
        <taxon>Alphaproteobacteria</taxon>
        <taxon>Hyphomicrobiales</taxon>
        <taxon>Methylobacteriaceae</taxon>
        <taxon>Methylobacterium</taxon>
    </lineage>
</organism>
<sequence length="199" mass="21123">MAEDREAGFTLVEMLVCLAVAALIGTLLVNAVRISGIASAAIARATATEEVQSVRDHLRRTLGSLARRRAEGERPALLGGPAALSARIGPDRSVARSAELVIALATVARADGGYDLVERRAAPDAGSAENGGRPEILLERVAGLAIRYFGAPSRNVRPGWHAAWAAPDRQPTLLEIEVAFEAADRRRWPPLLVALGDRP</sequence>
<gene>
    <name evidence="1" type="ORF">NBEOAGPD_2721</name>
</gene>
<name>A0AA37HPX6_9HYPH</name>
<dbReference type="EMBL" id="BPQM01000063">
    <property type="protein sequence ID" value="GJD79494.1"/>
    <property type="molecule type" value="Genomic_DNA"/>
</dbReference>
<dbReference type="NCBIfam" id="TIGR02532">
    <property type="entry name" value="IV_pilin_GFxxxE"/>
    <property type="match status" value="1"/>
</dbReference>
<reference evidence="1" key="2">
    <citation type="submission" date="2021-08" db="EMBL/GenBank/DDBJ databases">
        <authorList>
            <person name="Tani A."/>
            <person name="Ola A."/>
            <person name="Ogura Y."/>
            <person name="Katsura K."/>
            <person name="Hayashi T."/>
        </authorList>
    </citation>
    <scope>NUCLEOTIDE SEQUENCE</scope>
    <source>
        <strain evidence="1">NBRC 103626</strain>
    </source>
</reference>
<comment type="caution">
    <text evidence="1">The sequence shown here is derived from an EMBL/GenBank/DDBJ whole genome shotgun (WGS) entry which is preliminary data.</text>
</comment>
<dbReference type="AlphaFoldDB" id="A0AA37HPX6"/>
<keyword evidence="2" id="KW-1185">Reference proteome</keyword>
<evidence type="ECO:0000313" key="2">
    <source>
        <dbReference type="Proteomes" id="UP001055108"/>
    </source>
</evidence>